<dbReference type="HAMAP" id="MF_00374">
    <property type="entry name" value="Ribosomal_uL29"/>
    <property type="match status" value="1"/>
</dbReference>
<accession>A0A3B1DGQ1</accession>
<proteinExistence type="inferred from homology"/>
<dbReference type="InterPro" id="IPR036049">
    <property type="entry name" value="Ribosomal_uL29_sf"/>
</dbReference>
<sequence>MSKATEFREMSEEQLKFALEEAQKELFRLRFQSATEKLAAPSNLRKLRRDVARIKTISRERELAATE</sequence>
<dbReference type="InterPro" id="IPR050063">
    <property type="entry name" value="Ribosomal_protein_uL29"/>
</dbReference>
<dbReference type="Pfam" id="PF00831">
    <property type="entry name" value="Ribosomal_L29"/>
    <property type="match status" value="1"/>
</dbReference>
<name>A0A3B1DGQ1_9ZZZZ</name>
<dbReference type="AlphaFoldDB" id="A0A3B1DGQ1"/>
<dbReference type="GO" id="GO:0003735">
    <property type="term" value="F:structural constituent of ribosome"/>
    <property type="evidence" value="ECO:0007669"/>
    <property type="project" value="InterPro"/>
</dbReference>
<dbReference type="EMBL" id="UOGL01000604">
    <property type="protein sequence ID" value="VAX41976.1"/>
    <property type="molecule type" value="Genomic_DNA"/>
</dbReference>
<dbReference type="GO" id="GO:0006412">
    <property type="term" value="P:translation"/>
    <property type="evidence" value="ECO:0007669"/>
    <property type="project" value="InterPro"/>
</dbReference>
<dbReference type="InterPro" id="IPR001854">
    <property type="entry name" value="Ribosomal_uL29"/>
</dbReference>
<dbReference type="SUPFAM" id="SSF46561">
    <property type="entry name" value="Ribosomal protein L29 (L29p)"/>
    <property type="match status" value="1"/>
</dbReference>
<reference evidence="6" key="1">
    <citation type="submission" date="2018-06" db="EMBL/GenBank/DDBJ databases">
        <authorList>
            <person name="Zhirakovskaya E."/>
        </authorList>
    </citation>
    <scope>NUCLEOTIDE SEQUENCE</scope>
</reference>
<evidence type="ECO:0000256" key="3">
    <source>
        <dbReference type="ARBA" id="ARBA00023274"/>
    </source>
</evidence>
<dbReference type="NCBIfam" id="TIGR00012">
    <property type="entry name" value="L29"/>
    <property type="match status" value="1"/>
</dbReference>
<dbReference type="PANTHER" id="PTHR10916:SF0">
    <property type="entry name" value="LARGE RIBOSOMAL SUBUNIT PROTEIN UL29C"/>
    <property type="match status" value="1"/>
</dbReference>
<evidence type="ECO:0000256" key="2">
    <source>
        <dbReference type="ARBA" id="ARBA00022980"/>
    </source>
</evidence>
<dbReference type="FunFam" id="1.10.287.310:FF:000001">
    <property type="entry name" value="50S ribosomal protein L29"/>
    <property type="match status" value="1"/>
</dbReference>
<dbReference type="PANTHER" id="PTHR10916">
    <property type="entry name" value="60S RIBOSOMAL PROTEIN L35/50S RIBOSOMAL PROTEIN L29"/>
    <property type="match status" value="1"/>
</dbReference>
<comment type="similarity">
    <text evidence="1">Belongs to the universal ribosomal protein uL29 family.</text>
</comment>
<evidence type="ECO:0000256" key="5">
    <source>
        <dbReference type="ARBA" id="ARBA00035476"/>
    </source>
</evidence>
<evidence type="ECO:0000256" key="4">
    <source>
        <dbReference type="ARBA" id="ARBA00035204"/>
    </source>
</evidence>
<dbReference type="CDD" id="cd00427">
    <property type="entry name" value="Ribosomal_L29_HIP"/>
    <property type="match status" value="1"/>
</dbReference>
<dbReference type="Gene3D" id="1.10.287.310">
    <property type="match status" value="1"/>
</dbReference>
<gene>
    <name evidence="6" type="ORF">MNBD_PLANCTO02-280</name>
</gene>
<evidence type="ECO:0000313" key="6">
    <source>
        <dbReference type="EMBL" id="VAX41976.1"/>
    </source>
</evidence>
<keyword evidence="3" id="KW-0687">Ribonucleoprotein</keyword>
<keyword evidence="2 6" id="KW-0689">Ribosomal protein</keyword>
<organism evidence="6">
    <name type="scientific">hydrothermal vent metagenome</name>
    <dbReference type="NCBI Taxonomy" id="652676"/>
    <lineage>
        <taxon>unclassified sequences</taxon>
        <taxon>metagenomes</taxon>
        <taxon>ecological metagenomes</taxon>
    </lineage>
</organism>
<protein>
    <recommendedName>
        <fullName evidence="4">Large ribosomal subunit protein uL29</fullName>
    </recommendedName>
    <alternativeName>
        <fullName evidence="5">50S ribosomal protein L29</fullName>
    </alternativeName>
</protein>
<evidence type="ECO:0000256" key="1">
    <source>
        <dbReference type="ARBA" id="ARBA00009254"/>
    </source>
</evidence>
<dbReference type="GO" id="GO:0022625">
    <property type="term" value="C:cytosolic large ribosomal subunit"/>
    <property type="evidence" value="ECO:0007669"/>
    <property type="project" value="TreeGrafter"/>
</dbReference>